<keyword evidence="2" id="KW-1185">Reference proteome</keyword>
<sequence>MASVTDNLERSIPGEENHQACNFDLVSKSVGSSIKIDSISIDLVSNNKTDAGKCEHFSIRGFVSEVRKKNWKLCWPFALDGNHSKPEEETCTLPHLHVSKFRWWRCQNCLQEMGAEGNTYNCGNGPNYCSSTRYKSSGTRSHGSSLGDAAIQQSDLEQVPNHNIVDGRKVDATVVADLNVKDCCPSPHNDKNGKKSFTKTPFIGHESGPEDEMNLEIPVSAGTATGVTSELITGRHHTIDIVARKTNCDGSVEFGEPDYGIDDAAEVELTNEKLKCMFKNSAEIFQTGKQPSAEEHSKIMITCGTSRAVNVVNEMLDAAKNLTTEHPSDELDMCDNASSESDETLSGNDLHDHHHDNSSGSHRRKTRKVRLLTELLAENGDAKANLTRTEDSPSNSIPNSSAGIDGLSALQGNIASVLDQSKKRKFPHDEEQDPLEITPNNFYKINQTCNESAETHGTLANLDTEEDAGVDLQIGIKSSLNQFINGSPIGKKKNKSLVLDEFLSLAPSREIIPEDIQNRTADINKVSAPDVLFRSAQTAVTSRGMYPFPLPPQKTERNSSIYKNKSKMLQFDDGQASLFPWSNGMHREDSITRKDVEIKEMHSVISPFQPSQDATTGKGLDLSLSSCLPVQGYDGKYISLLEHRQLPWQGGSSKENVVMGKDIQRNYVGDSGYPSKCETDAFFRNGVHCDLGRENYGMSLLNEKQKSTSQLETGSHARMRPVGFCNRGNNGKSIEMQEHPALTLKTSDQQADKVSEQGVPDDIPMEIVELMAKNQYERCLPDGEHERPLETTVNTSNAPMHAKGKLSFLSDGIACKPKPRAKKGRNGKITRAENGGTSKQKSVDCFSHICKKHFNFSALEQPYAPAGLVSFPQSQGKLPNGIKFSDTSSSKHSSSQNCQWIGNILGHRTSQTNLQTFGACNSCQSVPQQSKEAAHLWPSMMPSRMPFIYNTPQKHPSQSTNTDMLPHCPSLRKGNVNGNHNLNFLNVDLTNIEKHNRTFDSEPVSRPHAEYAFACKHSAMGSLDLYSNETIPAMHLLSLMDAGLPSGAPIDIDGNRKFLKRPFRHDNHSKDLSSLPSGGYKTTNAMKPSPYDYYGKNHLSENSRECFPAIQTVGASGLSFLPDKVVKKTAGFTGQASLKSQERAKAKASNSPSQHKDNRSQQSLFLSGSSGTNQGFPKPQERDKTKAPDSSSQIKDNRSQQPVFVSGGSGTNHGSIHGHKIQKMFHGSSDSMGFPLQFSVTENAIKHKSDTRNITSTVLPSKSNSKTEICSVNRNPADFSMPEAGNVYMIRGEDLKFRKPVLSENRSRSIKLDGRKRQKKLTSMKAGKV</sequence>
<name>A0ACC1XA66_MELAZ</name>
<proteinExistence type="predicted"/>
<evidence type="ECO:0000313" key="1">
    <source>
        <dbReference type="EMBL" id="KAJ4708048.1"/>
    </source>
</evidence>
<dbReference type="Proteomes" id="UP001164539">
    <property type="component" value="Chromosome 10"/>
</dbReference>
<comment type="caution">
    <text evidence="1">The sequence shown here is derived from an EMBL/GenBank/DDBJ whole genome shotgun (WGS) entry which is preliminary data.</text>
</comment>
<accession>A0ACC1XA66</accession>
<reference evidence="1 2" key="1">
    <citation type="journal article" date="2023" name="Science">
        <title>Complex scaffold remodeling in plant triterpene biosynthesis.</title>
        <authorList>
            <person name="De La Pena R."/>
            <person name="Hodgson H."/>
            <person name="Liu J.C."/>
            <person name="Stephenson M.J."/>
            <person name="Martin A.C."/>
            <person name="Owen C."/>
            <person name="Harkess A."/>
            <person name="Leebens-Mack J."/>
            <person name="Jimenez L.E."/>
            <person name="Osbourn A."/>
            <person name="Sattely E.S."/>
        </authorList>
    </citation>
    <scope>NUCLEOTIDE SEQUENCE [LARGE SCALE GENOMIC DNA]</scope>
    <source>
        <strain evidence="2">cv. JPN11</strain>
        <tissue evidence="1">Leaf</tissue>
    </source>
</reference>
<organism evidence="1 2">
    <name type="scientific">Melia azedarach</name>
    <name type="common">Chinaberry tree</name>
    <dbReference type="NCBI Taxonomy" id="155640"/>
    <lineage>
        <taxon>Eukaryota</taxon>
        <taxon>Viridiplantae</taxon>
        <taxon>Streptophyta</taxon>
        <taxon>Embryophyta</taxon>
        <taxon>Tracheophyta</taxon>
        <taxon>Spermatophyta</taxon>
        <taxon>Magnoliopsida</taxon>
        <taxon>eudicotyledons</taxon>
        <taxon>Gunneridae</taxon>
        <taxon>Pentapetalae</taxon>
        <taxon>rosids</taxon>
        <taxon>malvids</taxon>
        <taxon>Sapindales</taxon>
        <taxon>Meliaceae</taxon>
        <taxon>Melia</taxon>
    </lineage>
</organism>
<dbReference type="EMBL" id="CM051403">
    <property type="protein sequence ID" value="KAJ4708048.1"/>
    <property type="molecule type" value="Genomic_DNA"/>
</dbReference>
<protein>
    <submittedName>
        <fullName evidence="1">Embryonic flower 1</fullName>
    </submittedName>
</protein>
<evidence type="ECO:0000313" key="2">
    <source>
        <dbReference type="Proteomes" id="UP001164539"/>
    </source>
</evidence>
<gene>
    <name evidence="1" type="ORF">OWV82_018064</name>
</gene>